<dbReference type="InterPro" id="IPR015943">
    <property type="entry name" value="WD40/YVTN_repeat-like_dom_sf"/>
</dbReference>
<dbReference type="InterPro" id="IPR036322">
    <property type="entry name" value="WD40_repeat_dom_sf"/>
</dbReference>
<feature type="repeat" description="WD" evidence="3">
    <location>
        <begin position="66"/>
        <end position="97"/>
    </location>
</feature>
<name>A0A3P9DF62_9CICH</name>
<dbReference type="Pfam" id="PF23414">
    <property type="entry name" value="Beta-prop_EML_2"/>
    <property type="match status" value="1"/>
</dbReference>
<keyword evidence="6" id="KW-1185">Reference proteome</keyword>
<organism evidence="5 6">
    <name type="scientific">Maylandia zebra</name>
    <name type="common">zebra mbuna</name>
    <dbReference type="NCBI Taxonomy" id="106582"/>
    <lineage>
        <taxon>Eukaryota</taxon>
        <taxon>Metazoa</taxon>
        <taxon>Chordata</taxon>
        <taxon>Craniata</taxon>
        <taxon>Vertebrata</taxon>
        <taxon>Euteleostomi</taxon>
        <taxon>Actinopterygii</taxon>
        <taxon>Neopterygii</taxon>
        <taxon>Teleostei</taxon>
        <taxon>Neoteleostei</taxon>
        <taxon>Acanthomorphata</taxon>
        <taxon>Ovalentaria</taxon>
        <taxon>Cichlomorphae</taxon>
        <taxon>Cichliformes</taxon>
        <taxon>Cichlidae</taxon>
        <taxon>African cichlids</taxon>
        <taxon>Pseudocrenilabrinae</taxon>
        <taxon>Haplochromini</taxon>
        <taxon>Maylandia</taxon>
        <taxon>Maylandia zebra complex</taxon>
    </lineage>
</organism>
<dbReference type="PANTHER" id="PTHR13720">
    <property type="entry name" value="WD-40 REPEAT PROTEIN"/>
    <property type="match status" value="1"/>
</dbReference>
<reference evidence="5" key="1">
    <citation type="submission" date="2025-08" db="UniProtKB">
        <authorList>
            <consortium name="Ensembl"/>
        </authorList>
    </citation>
    <scope>IDENTIFICATION</scope>
</reference>
<dbReference type="SMART" id="SM00320">
    <property type="entry name" value="WD40"/>
    <property type="match status" value="4"/>
</dbReference>
<dbReference type="InterPro" id="IPR001680">
    <property type="entry name" value="WD40_rpt"/>
</dbReference>
<accession>A0A3P9DF62</accession>
<dbReference type="InterPro" id="IPR055442">
    <property type="entry name" value="Beta-prop_EML-like_2nd"/>
</dbReference>
<dbReference type="Pfam" id="PF00400">
    <property type="entry name" value="WD40"/>
    <property type="match status" value="1"/>
</dbReference>
<keyword evidence="2" id="KW-0677">Repeat</keyword>
<evidence type="ECO:0000256" key="1">
    <source>
        <dbReference type="ARBA" id="ARBA00022574"/>
    </source>
</evidence>
<dbReference type="GO" id="GO:0008017">
    <property type="term" value="F:microtubule binding"/>
    <property type="evidence" value="ECO:0007669"/>
    <property type="project" value="TreeGrafter"/>
</dbReference>
<evidence type="ECO:0000256" key="3">
    <source>
        <dbReference type="PROSITE-ProRule" id="PRU00221"/>
    </source>
</evidence>
<evidence type="ECO:0000259" key="4">
    <source>
        <dbReference type="Pfam" id="PF23414"/>
    </source>
</evidence>
<dbReference type="PANTHER" id="PTHR13720:SF33">
    <property type="entry name" value="HELP DOMAIN-CONTAINING PROTEIN"/>
    <property type="match status" value="1"/>
</dbReference>
<feature type="repeat" description="WD" evidence="3">
    <location>
        <begin position="212"/>
        <end position="244"/>
    </location>
</feature>
<dbReference type="Ensembl" id="ENSMZET00005034110.1">
    <property type="protein sequence ID" value="ENSMZEP00005033019.1"/>
    <property type="gene ID" value="ENSMZEG00005024617.1"/>
</dbReference>
<evidence type="ECO:0000313" key="6">
    <source>
        <dbReference type="Proteomes" id="UP000265160"/>
    </source>
</evidence>
<dbReference type="Proteomes" id="UP000265160">
    <property type="component" value="Unplaced"/>
</dbReference>
<dbReference type="AlphaFoldDB" id="A0A3P9DF62"/>
<dbReference type="STRING" id="106582.ENSMZEP00005033019"/>
<dbReference type="InterPro" id="IPR050630">
    <property type="entry name" value="WD_repeat_EMAP"/>
</dbReference>
<dbReference type="GeneTree" id="ENSGT00940000155564"/>
<proteinExistence type="predicted"/>
<reference evidence="5" key="2">
    <citation type="submission" date="2025-09" db="UniProtKB">
        <authorList>
            <consortium name="Ensembl"/>
        </authorList>
    </citation>
    <scope>IDENTIFICATION</scope>
</reference>
<dbReference type="SUPFAM" id="SSF50978">
    <property type="entry name" value="WD40 repeat-like"/>
    <property type="match status" value="1"/>
</dbReference>
<protein>
    <recommendedName>
        <fullName evidence="4">EML-like second beta-propeller domain-containing protein</fullName>
    </recommendedName>
</protein>
<sequence length="265" mass="29541">MVRDRDKPLLIMQGHSEGELWALDVHPKKPLAVTGSDDRSVRSVLSLDCESCKATVAEDMTEVVHIKDRKEVIHEMKFSPDGAYLAVGSNDGLVDIYAVAQRYKKVVGECSQSSSFITHLDWTLDSKILQTNDGAGDRFFYRILLHPCQRWASWSGVLGSEVSGIWPKYSAQTEINAVDANPSAAVLITGDDLGLVKLFRFPCVRKAKFKKYIGHSAHVTNVRWSHDLQWVLTTGGADHALFQWRFLPESVMNGGPDVNIQGTRE</sequence>
<keyword evidence="1 3" id="KW-0853">WD repeat</keyword>
<evidence type="ECO:0000313" key="5">
    <source>
        <dbReference type="Ensembl" id="ENSMZEP00005033019.1"/>
    </source>
</evidence>
<dbReference type="FunFam" id="2.130.10.10:FF:000044">
    <property type="entry name" value="echinoderm microtubule-associated protein-like 6 isoform X1"/>
    <property type="match status" value="1"/>
</dbReference>
<feature type="domain" description="EML-like second beta-propeller" evidence="4">
    <location>
        <begin position="57"/>
        <end position="245"/>
    </location>
</feature>
<dbReference type="PROSITE" id="PS50082">
    <property type="entry name" value="WD_REPEATS_2"/>
    <property type="match status" value="2"/>
</dbReference>
<evidence type="ECO:0000256" key="2">
    <source>
        <dbReference type="ARBA" id="ARBA00022737"/>
    </source>
</evidence>
<dbReference type="Gene3D" id="2.130.10.10">
    <property type="entry name" value="YVTN repeat-like/Quinoprotein amine dehydrogenase"/>
    <property type="match status" value="1"/>
</dbReference>